<dbReference type="PANTHER" id="PTHR11741:SF0">
    <property type="entry name" value="ELONGATION FACTOR TS, MITOCHONDRIAL"/>
    <property type="match status" value="1"/>
</dbReference>
<evidence type="ECO:0000313" key="5">
    <source>
        <dbReference type="EMBL" id="SVC78681.1"/>
    </source>
</evidence>
<dbReference type="Gene3D" id="1.10.8.10">
    <property type="entry name" value="DNA helicase RuvA subunit, C-terminal domain"/>
    <property type="match status" value="1"/>
</dbReference>
<evidence type="ECO:0000256" key="1">
    <source>
        <dbReference type="ARBA" id="ARBA00005532"/>
    </source>
</evidence>
<sequence>MGVDAKIVKELRSKTGAGMMDCKQALVKSSGDLDKAVDFLRKSGIAKAEKKISRVVKEGMVYSYIHQGSRLGVLLEIGCETDFVAKTDGFQELAHNVAMQIAATNPISLTREEVSQKVIDREKEIYSDQAKSSGKPDNIIDKMVEGRLNKYYQENCLLEQNFIKDPDKKL</sequence>
<dbReference type="InterPro" id="IPR014039">
    <property type="entry name" value="Transl_elong_EFTs/EF1B_dimer"/>
</dbReference>
<reference evidence="5" key="1">
    <citation type="submission" date="2018-05" db="EMBL/GenBank/DDBJ databases">
        <authorList>
            <person name="Lanie J.A."/>
            <person name="Ng W.-L."/>
            <person name="Kazmierczak K.M."/>
            <person name="Andrzejewski T.M."/>
            <person name="Davidsen T.M."/>
            <person name="Wayne K.J."/>
            <person name="Tettelin H."/>
            <person name="Glass J.I."/>
            <person name="Rusch D."/>
            <person name="Podicherti R."/>
            <person name="Tsui H.-C.T."/>
            <person name="Winkler M.E."/>
        </authorList>
    </citation>
    <scope>NUCLEOTIDE SEQUENCE</scope>
</reference>
<dbReference type="GO" id="GO:0005737">
    <property type="term" value="C:cytoplasm"/>
    <property type="evidence" value="ECO:0007669"/>
    <property type="project" value="UniProtKB-ARBA"/>
</dbReference>
<feature type="non-terminal residue" evidence="5">
    <location>
        <position position="170"/>
    </location>
</feature>
<dbReference type="CDD" id="cd14275">
    <property type="entry name" value="UBA_EF-Ts"/>
    <property type="match status" value="1"/>
</dbReference>
<dbReference type="InterPro" id="IPR018101">
    <property type="entry name" value="Transl_elong_Ts_CS"/>
</dbReference>
<keyword evidence="3" id="KW-0648">Protein biosynthesis</keyword>
<dbReference type="PROSITE" id="PS01127">
    <property type="entry name" value="EF_TS_2"/>
    <property type="match status" value="1"/>
</dbReference>
<gene>
    <name evidence="5" type="ORF">METZ01_LOCUS331535</name>
</gene>
<dbReference type="HAMAP" id="MF_00050">
    <property type="entry name" value="EF_Ts"/>
    <property type="match status" value="1"/>
</dbReference>
<dbReference type="FunFam" id="1.10.286.20:FF:000001">
    <property type="entry name" value="Elongation factor Ts"/>
    <property type="match status" value="1"/>
</dbReference>
<evidence type="ECO:0000259" key="4">
    <source>
        <dbReference type="Pfam" id="PF00889"/>
    </source>
</evidence>
<dbReference type="PANTHER" id="PTHR11741">
    <property type="entry name" value="ELONGATION FACTOR TS"/>
    <property type="match status" value="1"/>
</dbReference>
<dbReference type="AlphaFoldDB" id="A0A382Q366"/>
<comment type="similarity">
    <text evidence="1">Belongs to the EF-Ts family.</text>
</comment>
<organism evidence="5">
    <name type="scientific">marine metagenome</name>
    <dbReference type="NCBI Taxonomy" id="408172"/>
    <lineage>
        <taxon>unclassified sequences</taxon>
        <taxon>metagenomes</taxon>
        <taxon>ecological metagenomes</taxon>
    </lineage>
</organism>
<protein>
    <recommendedName>
        <fullName evidence="4">Translation elongation factor EFTs/EF1B dimerisation domain-containing protein</fullName>
    </recommendedName>
</protein>
<dbReference type="InterPro" id="IPR001816">
    <property type="entry name" value="Transl_elong_EFTs/EF1B"/>
</dbReference>
<evidence type="ECO:0000256" key="2">
    <source>
        <dbReference type="ARBA" id="ARBA00022768"/>
    </source>
</evidence>
<name>A0A382Q366_9ZZZZ</name>
<feature type="domain" description="Translation elongation factor EFTs/EF1B dimerisation" evidence="4">
    <location>
        <begin position="51"/>
        <end position="169"/>
    </location>
</feature>
<dbReference type="NCBIfam" id="TIGR00116">
    <property type="entry name" value="tsf"/>
    <property type="match status" value="1"/>
</dbReference>
<dbReference type="InterPro" id="IPR009060">
    <property type="entry name" value="UBA-like_sf"/>
</dbReference>
<accession>A0A382Q366</accession>
<dbReference type="EMBL" id="UINC01110879">
    <property type="protein sequence ID" value="SVC78681.1"/>
    <property type="molecule type" value="Genomic_DNA"/>
</dbReference>
<dbReference type="Gene3D" id="1.10.286.20">
    <property type="match status" value="1"/>
</dbReference>
<dbReference type="Gene3D" id="3.30.479.20">
    <property type="entry name" value="Elongation factor Ts, dimerisation domain"/>
    <property type="match status" value="1"/>
</dbReference>
<dbReference type="Pfam" id="PF00889">
    <property type="entry name" value="EF_TS"/>
    <property type="match status" value="1"/>
</dbReference>
<keyword evidence="2" id="KW-0251">Elongation factor</keyword>
<dbReference type="SUPFAM" id="SSF46934">
    <property type="entry name" value="UBA-like"/>
    <property type="match status" value="1"/>
</dbReference>
<dbReference type="SUPFAM" id="SSF54713">
    <property type="entry name" value="Elongation factor Ts (EF-Ts), dimerisation domain"/>
    <property type="match status" value="1"/>
</dbReference>
<proteinExistence type="inferred from homology"/>
<dbReference type="InterPro" id="IPR036402">
    <property type="entry name" value="EF-Ts_dimer_sf"/>
</dbReference>
<dbReference type="GO" id="GO:0003746">
    <property type="term" value="F:translation elongation factor activity"/>
    <property type="evidence" value="ECO:0007669"/>
    <property type="project" value="UniProtKB-KW"/>
</dbReference>
<dbReference type="PROSITE" id="PS01126">
    <property type="entry name" value="EF_TS_1"/>
    <property type="match status" value="1"/>
</dbReference>
<evidence type="ECO:0000256" key="3">
    <source>
        <dbReference type="ARBA" id="ARBA00022917"/>
    </source>
</evidence>
<dbReference type="FunFam" id="1.10.8.10:FF:000001">
    <property type="entry name" value="Elongation factor Ts"/>
    <property type="match status" value="1"/>
</dbReference>